<feature type="region of interest" description="Disordered" evidence="1">
    <location>
        <begin position="49"/>
        <end position="72"/>
    </location>
</feature>
<reference evidence="2 3" key="1">
    <citation type="submission" date="2024-07" db="EMBL/GenBank/DDBJ databases">
        <title>Chromosome-level genome assembly of the water stick insect Ranatra chinensis (Heteroptera: Nepidae).</title>
        <authorList>
            <person name="Liu X."/>
        </authorList>
    </citation>
    <scope>NUCLEOTIDE SEQUENCE [LARGE SCALE GENOMIC DNA]</scope>
    <source>
        <strain evidence="2">Cailab_2021Rc</strain>
        <tissue evidence="2">Muscle</tissue>
    </source>
</reference>
<dbReference type="AlphaFoldDB" id="A0ABD0YSK6"/>
<evidence type="ECO:0000313" key="2">
    <source>
        <dbReference type="EMBL" id="KAL1124183.1"/>
    </source>
</evidence>
<feature type="region of interest" description="Disordered" evidence="1">
    <location>
        <begin position="1"/>
        <end position="32"/>
    </location>
</feature>
<gene>
    <name evidence="2" type="ORF">AAG570_001953</name>
</gene>
<comment type="caution">
    <text evidence="2">The sequence shown here is derived from an EMBL/GenBank/DDBJ whole genome shotgun (WGS) entry which is preliminary data.</text>
</comment>
<keyword evidence="3" id="KW-1185">Reference proteome</keyword>
<accession>A0ABD0YSK6</accession>
<name>A0ABD0YSK6_9HEMI</name>
<dbReference type="Proteomes" id="UP001558652">
    <property type="component" value="Unassembled WGS sequence"/>
</dbReference>
<sequence length="368" mass="39563">MLTMPTLGRVREDECHQIRHVRPPQPNNGPTRSACRVVALAVRPVGAAPIGRQAAPRPPSARSVPDETPARRYRARPLRRYLAIRSCRTTGGIEPSAAPCPPGPSAVCSPSLLLPPPSVHESVVDHLGGDHSVVGVKISRGCEGCRTPGWWLLSGARPSAAGPRPSPCPLCPPSSTLWHLRITPRRIPSYTSHRITLDSLGHGEESPAEKGFLCGALVPNTSLMGHKGGVKEKMNSMEILWRNLRVRQGGPEVLTWYCRRPSLMERLPKREMGEPFRFGCRKTSVPSRTDAISPGSISLVRGPLEFTGGGSPKAASSPGPDQRETEVGGDDPDPDPTNGPADPPNSTFGCLLSEPNLSQRHTLESPSE</sequence>
<evidence type="ECO:0000256" key="1">
    <source>
        <dbReference type="SAM" id="MobiDB-lite"/>
    </source>
</evidence>
<feature type="region of interest" description="Disordered" evidence="1">
    <location>
        <begin position="283"/>
        <end position="368"/>
    </location>
</feature>
<proteinExistence type="predicted"/>
<organism evidence="2 3">
    <name type="scientific">Ranatra chinensis</name>
    <dbReference type="NCBI Taxonomy" id="642074"/>
    <lineage>
        <taxon>Eukaryota</taxon>
        <taxon>Metazoa</taxon>
        <taxon>Ecdysozoa</taxon>
        <taxon>Arthropoda</taxon>
        <taxon>Hexapoda</taxon>
        <taxon>Insecta</taxon>
        <taxon>Pterygota</taxon>
        <taxon>Neoptera</taxon>
        <taxon>Paraneoptera</taxon>
        <taxon>Hemiptera</taxon>
        <taxon>Heteroptera</taxon>
        <taxon>Panheteroptera</taxon>
        <taxon>Nepomorpha</taxon>
        <taxon>Nepidae</taxon>
        <taxon>Ranatrinae</taxon>
        <taxon>Ranatra</taxon>
    </lineage>
</organism>
<feature type="compositionally biased region" description="Polar residues" evidence="1">
    <location>
        <begin position="355"/>
        <end position="368"/>
    </location>
</feature>
<dbReference type="EMBL" id="JBFDAA010000011">
    <property type="protein sequence ID" value="KAL1124183.1"/>
    <property type="molecule type" value="Genomic_DNA"/>
</dbReference>
<evidence type="ECO:0000313" key="3">
    <source>
        <dbReference type="Proteomes" id="UP001558652"/>
    </source>
</evidence>
<protein>
    <submittedName>
        <fullName evidence="2">Uncharacterized protein</fullName>
    </submittedName>
</protein>